<evidence type="ECO:0000313" key="1">
    <source>
        <dbReference type="EMBL" id="OHT25895.1"/>
    </source>
</evidence>
<proteinExistence type="predicted"/>
<name>A0A1S1HUF6_PROST</name>
<keyword evidence="2" id="KW-1185">Reference proteome</keyword>
<reference evidence="1 2" key="1">
    <citation type="submission" date="2016-03" db="EMBL/GenBank/DDBJ databases">
        <title>Genome sequence of Providencia stuartii strain, isolated from the salivary glands of larval Lucilia sericata.</title>
        <authorList>
            <person name="Yuan Y."/>
            <person name="Zhang Y."/>
            <person name="Fu S."/>
            <person name="Crippen T.L."/>
            <person name="Visi D."/>
            <person name="Benbow M.E."/>
            <person name="Allen M."/>
            <person name="Tomberlin J.K."/>
            <person name="Sze S.-H."/>
            <person name="Tarone A.M."/>
        </authorList>
    </citation>
    <scope>NUCLEOTIDE SEQUENCE [LARGE SCALE GENOMIC DNA]</scope>
    <source>
        <strain evidence="1 2">Crippen</strain>
    </source>
</reference>
<evidence type="ECO:0000313" key="2">
    <source>
        <dbReference type="Proteomes" id="UP000179588"/>
    </source>
</evidence>
<protein>
    <submittedName>
        <fullName evidence="1">Uncharacterized protein</fullName>
    </submittedName>
</protein>
<accession>A0A1S1HUF6</accession>
<dbReference type="EMBL" id="LVIE01000001">
    <property type="protein sequence ID" value="OHT25895.1"/>
    <property type="molecule type" value="Genomic_DNA"/>
</dbReference>
<gene>
    <name evidence="1" type="ORF">A3Q29_00640</name>
</gene>
<comment type="caution">
    <text evidence="1">The sequence shown here is derived from an EMBL/GenBank/DDBJ whole genome shotgun (WGS) entry which is preliminary data.</text>
</comment>
<organism evidence="1 2">
    <name type="scientific">Providencia stuartii</name>
    <dbReference type="NCBI Taxonomy" id="588"/>
    <lineage>
        <taxon>Bacteria</taxon>
        <taxon>Pseudomonadati</taxon>
        <taxon>Pseudomonadota</taxon>
        <taxon>Gammaproteobacteria</taxon>
        <taxon>Enterobacterales</taxon>
        <taxon>Morganellaceae</taxon>
        <taxon>Providencia</taxon>
    </lineage>
</organism>
<sequence length="73" mass="8212">MSHNSSRSKVLNSKLPLNQRASHARSCANHVSARLGITREELFKITIKATGVDLNKPKNESELIKAFSYFEQL</sequence>
<dbReference type="Proteomes" id="UP000179588">
    <property type="component" value="Unassembled WGS sequence"/>
</dbReference>
<dbReference type="AlphaFoldDB" id="A0A1S1HUF6"/>
<dbReference type="OrthoDB" id="6627694at2"/>